<dbReference type="InterPro" id="IPR043519">
    <property type="entry name" value="NT_sf"/>
</dbReference>
<dbReference type="GO" id="GO:0000049">
    <property type="term" value="F:tRNA binding"/>
    <property type="evidence" value="ECO:0007669"/>
    <property type="project" value="TreeGrafter"/>
</dbReference>
<evidence type="ECO:0000256" key="9">
    <source>
        <dbReference type="SAM" id="Coils"/>
    </source>
</evidence>
<comment type="similarity">
    <text evidence="8">Belongs to the tRNA nucleotidyltransferase/poly(A) polymerase family.</text>
</comment>
<evidence type="ECO:0000256" key="8">
    <source>
        <dbReference type="RuleBase" id="RU003953"/>
    </source>
</evidence>
<dbReference type="PANTHER" id="PTHR46173:SF1">
    <property type="entry name" value="CCA TRNA NUCLEOTIDYLTRANSFERASE 1, MITOCHONDRIAL"/>
    <property type="match status" value="1"/>
</dbReference>
<keyword evidence="3" id="KW-0819">tRNA processing</keyword>
<dbReference type="AlphaFoldDB" id="A0A6N7XI78"/>
<keyword evidence="4 12" id="KW-0548">Nucleotidyltransferase</keyword>
<feature type="domain" description="Poly A polymerase head" evidence="10">
    <location>
        <begin position="29"/>
        <end position="148"/>
    </location>
</feature>
<evidence type="ECO:0000259" key="11">
    <source>
        <dbReference type="Pfam" id="PF12627"/>
    </source>
</evidence>
<evidence type="ECO:0000256" key="7">
    <source>
        <dbReference type="ARBA" id="ARBA00022842"/>
    </source>
</evidence>
<dbReference type="SUPFAM" id="SSF81891">
    <property type="entry name" value="Poly A polymerase C-terminal region-like"/>
    <property type="match status" value="1"/>
</dbReference>
<dbReference type="Gene3D" id="1.10.3090.10">
    <property type="entry name" value="cca-adding enzyme, domain 2"/>
    <property type="match status" value="1"/>
</dbReference>
<comment type="cofactor">
    <cofactor evidence="1">
        <name>Mg(2+)</name>
        <dbReference type="ChEBI" id="CHEBI:18420"/>
    </cofactor>
</comment>
<evidence type="ECO:0000256" key="2">
    <source>
        <dbReference type="ARBA" id="ARBA00022679"/>
    </source>
</evidence>
<evidence type="ECO:0000313" key="12">
    <source>
        <dbReference type="EMBL" id="MST63097.1"/>
    </source>
</evidence>
<accession>A0A6N7XI78</accession>
<keyword evidence="6" id="KW-0547">Nucleotide-binding</keyword>
<dbReference type="PANTHER" id="PTHR46173">
    <property type="entry name" value="CCA TRNA NUCLEOTIDYLTRANSFERASE 1, MITOCHONDRIAL"/>
    <property type="match status" value="1"/>
</dbReference>
<proteinExistence type="inferred from homology"/>
<dbReference type="SUPFAM" id="SSF81301">
    <property type="entry name" value="Nucleotidyltransferase"/>
    <property type="match status" value="1"/>
</dbReference>
<dbReference type="Pfam" id="PF12627">
    <property type="entry name" value="PolyA_pol_RNAbd"/>
    <property type="match status" value="1"/>
</dbReference>
<evidence type="ECO:0000256" key="6">
    <source>
        <dbReference type="ARBA" id="ARBA00022741"/>
    </source>
</evidence>
<sequence>MRVGDSLQIKIEKGAQYIIDALYDKGFEAYIVGGCVRDSLMGKMPKDWDIATNALPNEVQSIFDKAIPTGIKHGTVTVVHDNMNYEVTTYRVDGEYLDMRRPKEVSFSKNIIEDLSRRDFTINAMAYNDRAGLIDEFGGIKDISNKTIKCVGDSNKRFNEDALRIIRAVRFSSKLGFDIDEETLSSMKNNSNNIEQISFERINYEIEEIIHSDASFLNIFYVLGITDYIFGSNKMVFENYNFDKSVIGDNFYEPEYEMALKRAMLYEGVKENQVLSSMKRLKYSNKEILSTVGIHKVLSGKYDVIDDLSNNVSNDEKNLLKDEKNLLKIEIKNILRNVSDIKLAKFAIYSKFMKKKSNPCVCFSVFDDIIEKGECFSISQLDINGRILIENGFKNGITIGIILNRLLDYVIENPEFNSRDKLVLLSKNII</sequence>
<evidence type="ECO:0000256" key="3">
    <source>
        <dbReference type="ARBA" id="ARBA00022694"/>
    </source>
</evidence>
<dbReference type="Gene3D" id="3.30.460.10">
    <property type="entry name" value="Beta Polymerase, domain 2"/>
    <property type="match status" value="1"/>
</dbReference>
<evidence type="ECO:0000313" key="13">
    <source>
        <dbReference type="Proteomes" id="UP000440713"/>
    </source>
</evidence>
<dbReference type="NCBIfam" id="NF009814">
    <property type="entry name" value="PRK13299.1"/>
    <property type="match status" value="1"/>
</dbReference>
<protein>
    <submittedName>
        <fullName evidence="12">CCA tRNA nucleotidyltransferase</fullName>
        <ecNumber evidence="12">2.7.7.72</ecNumber>
    </submittedName>
</protein>
<evidence type="ECO:0000256" key="1">
    <source>
        <dbReference type="ARBA" id="ARBA00001946"/>
    </source>
</evidence>
<dbReference type="Pfam" id="PF01743">
    <property type="entry name" value="PolyA_pol"/>
    <property type="match status" value="1"/>
</dbReference>
<gene>
    <name evidence="12" type="ORF">FYJ71_09135</name>
</gene>
<dbReference type="GO" id="GO:0000166">
    <property type="term" value="F:nucleotide binding"/>
    <property type="evidence" value="ECO:0007669"/>
    <property type="project" value="UniProtKB-KW"/>
</dbReference>
<dbReference type="EC" id="2.7.7.72" evidence="12"/>
<dbReference type="EMBL" id="VUNE01000005">
    <property type="protein sequence ID" value="MST63097.1"/>
    <property type="molecule type" value="Genomic_DNA"/>
</dbReference>
<evidence type="ECO:0000256" key="5">
    <source>
        <dbReference type="ARBA" id="ARBA00022723"/>
    </source>
</evidence>
<keyword evidence="13" id="KW-1185">Reference proteome</keyword>
<dbReference type="InterPro" id="IPR002646">
    <property type="entry name" value="PolA_pol_head_dom"/>
</dbReference>
<keyword evidence="7" id="KW-0460">Magnesium</keyword>
<name>A0A6N7XI78_9FIRM</name>
<dbReference type="Proteomes" id="UP000440713">
    <property type="component" value="Unassembled WGS sequence"/>
</dbReference>
<dbReference type="InterPro" id="IPR032828">
    <property type="entry name" value="PolyA_RNA-bd"/>
</dbReference>
<evidence type="ECO:0000259" key="10">
    <source>
        <dbReference type="Pfam" id="PF01743"/>
    </source>
</evidence>
<dbReference type="CDD" id="cd05398">
    <property type="entry name" value="NT_ClassII-CCAase"/>
    <property type="match status" value="1"/>
</dbReference>
<keyword evidence="9" id="KW-0175">Coiled coil</keyword>
<dbReference type="InterPro" id="IPR050264">
    <property type="entry name" value="Bact_CCA-adding_enz_type3_sf"/>
</dbReference>
<organism evidence="12 13">
    <name type="scientific">Peptostreptococcus porci</name>
    <dbReference type="NCBI Taxonomy" id="2652282"/>
    <lineage>
        <taxon>Bacteria</taxon>
        <taxon>Bacillati</taxon>
        <taxon>Bacillota</taxon>
        <taxon>Clostridia</taxon>
        <taxon>Peptostreptococcales</taxon>
        <taxon>Peptostreptococcaceae</taxon>
        <taxon>Peptostreptococcus</taxon>
    </lineage>
</organism>
<reference evidence="12 13" key="1">
    <citation type="submission" date="2019-08" db="EMBL/GenBank/DDBJ databases">
        <title>In-depth cultivation of the pig gut microbiome towards novel bacterial diversity and tailored functional studies.</title>
        <authorList>
            <person name="Wylensek D."/>
            <person name="Hitch T.C.A."/>
            <person name="Clavel T."/>
        </authorList>
    </citation>
    <scope>NUCLEOTIDE SEQUENCE [LARGE SCALE GENOMIC DNA]</scope>
    <source>
        <strain evidence="12 13">WCA-SAB-591-4A-A</strain>
    </source>
</reference>
<keyword evidence="5" id="KW-0479">Metal-binding</keyword>
<feature type="domain" description="tRNA nucleotidyltransferase/poly(A) polymerase RNA and SrmB- binding" evidence="11">
    <location>
        <begin position="176"/>
        <end position="215"/>
    </location>
</feature>
<dbReference type="GO" id="GO:0004810">
    <property type="term" value="F:CCA tRNA nucleotidyltransferase activity"/>
    <property type="evidence" value="ECO:0007669"/>
    <property type="project" value="UniProtKB-EC"/>
</dbReference>
<feature type="coiled-coil region" evidence="9">
    <location>
        <begin position="305"/>
        <end position="337"/>
    </location>
</feature>
<evidence type="ECO:0000256" key="4">
    <source>
        <dbReference type="ARBA" id="ARBA00022695"/>
    </source>
</evidence>
<comment type="caution">
    <text evidence="12">The sequence shown here is derived from an EMBL/GenBank/DDBJ whole genome shotgun (WGS) entry which is preliminary data.</text>
</comment>
<dbReference type="GO" id="GO:0008033">
    <property type="term" value="P:tRNA processing"/>
    <property type="evidence" value="ECO:0007669"/>
    <property type="project" value="UniProtKB-KW"/>
</dbReference>
<keyword evidence="8" id="KW-0694">RNA-binding</keyword>
<keyword evidence="2 8" id="KW-0808">Transferase</keyword>
<dbReference type="GO" id="GO:0046872">
    <property type="term" value="F:metal ion binding"/>
    <property type="evidence" value="ECO:0007669"/>
    <property type="project" value="UniProtKB-KW"/>
</dbReference>